<accession>A0A1I2F7T2</accession>
<evidence type="ECO:0000256" key="4">
    <source>
        <dbReference type="SAM" id="MobiDB-lite"/>
    </source>
</evidence>
<dbReference type="InterPro" id="IPR018313">
    <property type="entry name" value="SBP_3_CS"/>
</dbReference>
<dbReference type="Proteomes" id="UP000236729">
    <property type="component" value="Unassembled WGS sequence"/>
</dbReference>
<evidence type="ECO:0000313" key="10">
    <source>
        <dbReference type="Proteomes" id="UP000236729"/>
    </source>
</evidence>
<reference evidence="7" key="1">
    <citation type="submission" date="2016-10" db="EMBL/GenBank/DDBJ databases">
        <authorList>
            <person name="de Groot N.N."/>
        </authorList>
    </citation>
    <scope>NUCLEOTIDE SEQUENCE [LARGE SCALE GENOMIC DNA]</scope>
    <source>
        <strain evidence="7">ATCC 20501</strain>
    </source>
</reference>
<evidence type="ECO:0000313" key="8">
    <source>
        <dbReference type="EMBL" id="SFF01484.1"/>
    </source>
</evidence>
<feature type="signal peptide" evidence="5">
    <location>
        <begin position="1"/>
        <end position="17"/>
    </location>
</feature>
<dbReference type="Gene3D" id="3.40.190.10">
    <property type="entry name" value="Periplasmic binding protein-like II"/>
    <property type="match status" value="1"/>
</dbReference>
<feature type="region of interest" description="Disordered" evidence="4">
    <location>
        <begin position="28"/>
        <end position="56"/>
    </location>
</feature>
<dbReference type="AlphaFoldDB" id="A0A1H6DNC1"/>
<feature type="chain" id="PRO_5030028630" evidence="5">
    <location>
        <begin position="18"/>
        <end position="205"/>
    </location>
</feature>
<evidence type="ECO:0000313" key="7">
    <source>
        <dbReference type="EMBL" id="SEG86837.1"/>
    </source>
</evidence>
<dbReference type="GO" id="GO:0006865">
    <property type="term" value="P:amino acid transport"/>
    <property type="evidence" value="ECO:0007669"/>
    <property type="project" value="TreeGrafter"/>
</dbReference>
<dbReference type="Pfam" id="PF00497">
    <property type="entry name" value="SBP_bac_3"/>
    <property type="match status" value="1"/>
</dbReference>
<dbReference type="SUPFAM" id="SSF53850">
    <property type="entry name" value="Periplasmic binding protein-like II"/>
    <property type="match status" value="1"/>
</dbReference>
<dbReference type="EMBL" id="FNVB01000007">
    <property type="protein sequence ID" value="SEG86837.1"/>
    <property type="molecule type" value="Genomic_DNA"/>
</dbReference>
<protein>
    <submittedName>
        <fullName evidence="7">Extracellular solute-binding protein, family 3</fullName>
    </submittedName>
</protein>
<reference evidence="9 10" key="2">
    <citation type="submission" date="2016-10" db="EMBL/GenBank/DDBJ databases">
        <authorList>
            <person name="Varghese N."/>
            <person name="Submissions S."/>
        </authorList>
    </citation>
    <scope>NUCLEOTIDE SEQUENCE [LARGE SCALE GENOMIC DNA]</scope>
    <source>
        <strain evidence="10">ATCC 20501</strain>
        <strain evidence="8 9">CGMCC 4.3529</strain>
    </source>
</reference>
<evidence type="ECO:0000256" key="1">
    <source>
        <dbReference type="ARBA" id="ARBA00010333"/>
    </source>
</evidence>
<organism evidence="7 10">
    <name type="scientific">Saccharopolyspora kobensis</name>
    <dbReference type="NCBI Taxonomy" id="146035"/>
    <lineage>
        <taxon>Bacteria</taxon>
        <taxon>Bacillati</taxon>
        <taxon>Actinomycetota</taxon>
        <taxon>Actinomycetes</taxon>
        <taxon>Pseudonocardiales</taxon>
        <taxon>Pseudonocardiaceae</taxon>
        <taxon>Saccharopolyspora</taxon>
    </lineage>
</organism>
<evidence type="ECO:0000313" key="9">
    <source>
        <dbReference type="Proteomes" id="UP000199690"/>
    </source>
</evidence>
<keyword evidence="9" id="KW-1185">Reference proteome</keyword>
<dbReference type="PROSITE" id="PS01039">
    <property type="entry name" value="SBP_BACTERIAL_3"/>
    <property type="match status" value="1"/>
</dbReference>
<dbReference type="PANTHER" id="PTHR30085">
    <property type="entry name" value="AMINO ACID ABC TRANSPORTER PERMEASE"/>
    <property type="match status" value="1"/>
</dbReference>
<dbReference type="EMBL" id="FOME01000017">
    <property type="protein sequence ID" value="SFF01484.1"/>
    <property type="molecule type" value="Genomic_DNA"/>
</dbReference>
<name>A0A1H6DNC1_9PSEU</name>
<keyword evidence="3 5" id="KW-0732">Signal</keyword>
<evidence type="ECO:0000256" key="3">
    <source>
        <dbReference type="ARBA" id="ARBA00022729"/>
    </source>
</evidence>
<proteinExistence type="inferred from homology"/>
<feature type="domain" description="Solute-binding protein family 3/N-terminal" evidence="6">
    <location>
        <begin position="70"/>
        <end position="192"/>
    </location>
</feature>
<accession>A0A1H6DNC1</accession>
<evidence type="ECO:0000256" key="5">
    <source>
        <dbReference type="SAM" id="SignalP"/>
    </source>
</evidence>
<dbReference type="Proteomes" id="UP000199690">
    <property type="component" value="Unassembled WGS sequence"/>
</dbReference>
<evidence type="ECO:0000256" key="2">
    <source>
        <dbReference type="ARBA" id="ARBA00022448"/>
    </source>
</evidence>
<comment type="similarity">
    <text evidence="1">Belongs to the bacterial solute-binding protein 3 family.</text>
</comment>
<sequence length="205" mass="21581">MMRIRVLALVSLTAVLAACGQDPEVSQNLLPPLPPAPATSAAPPAPSAGTSVELSTSPTLVRIQQRRKLLVGARIDTPPAFLSRDPAGGGYQGFDVEIARDLAQRIGLRPEDVQFRRLPPTQLQSAVLSGDVDLLLGGTAEVPSLTAVGPYAITDAERNLVIKADDRLLAEELQRMLDAAVADGSWQRAYETTLGAAGIEARPGS</sequence>
<dbReference type="SMR" id="A0A1H6DNC1"/>
<dbReference type="InterPro" id="IPR051455">
    <property type="entry name" value="Bact_solute-bind_prot3"/>
</dbReference>
<dbReference type="PANTHER" id="PTHR30085:SF6">
    <property type="entry name" value="ABC TRANSPORTER GLUTAMINE-BINDING PROTEIN GLNH"/>
    <property type="match status" value="1"/>
</dbReference>
<keyword evidence="2" id="KW-0813">Transport</keyword>
<evidence type="ECO:0000259" key="6">
    <source>
        <dbReference type="Pfam" id="PF00497"/>
    </source>
</evidence>
<gene>
    <name evidence="7" type="ORF">SAMN02982929_04705</name>
    <name evidence="8" type="ORF">SAMN05216506_117115</name>
</gene>
<dbReference type="PROSITE" id="PS51257">
    <property type="entry name" value="PROKAR_LIPOPROTEIN"/>
    <property type="match status" value="1"/>
</dbReference>
<dbReference type="InterPro" id="IPR001638">
    <property type="entry name" value="Solute-binding_3/MltF_N"/>
</dbReference>